<feature type="domain" description="Baseplate protein J-like barrel" evidence="2">
    <location>
        <begin position="84"/>
        <end position="163"/>
    </location>
</feature>
<dbReference type="InterPro" id="IPR058530">
    <property type="entry name" value="Baseplate_J-like_C"/>
</dbReference>
<feature type="domain" description="Baseplate J-like central" evidence="3">
    <location>
        <begin position="185"/>
        <end position="254"/>
    </location>
</feature>
<evidence type="ECO:0000259" key="4">
    <source>
        <dbReference type="Pfam" id="PF26079"/>
    </source>
</evidence>
<dbReference type="EMBL" id="AVNC01000023">
    <property type="protein sequence ID" value="EQK39812.1"/>
    <property type="molecule type" value="Genomic_DNA"/>
</dbReference>
<dbReference type="Pfam" id="PF04865">
    <property type="entry name" value="Baseplate_J"/>
    <property type="match status" value="1"/>
</dbReference>
<name>T4VGK3_PARBF</name>
<dbReference type="Pfam" id="PF26078">
    <property type="entry name" value="Baseplate_J_M"/>
    <property type="match status" value="1"/>
</dbReference>
<evidence type="ECO:0000313" key="5">
    <source>
        <dbReference type="EMBL" id="EQK39812.1"/>
    </source>
</evidence>
<dbReference type="AlphaFoldDB" id="T4VGK3"/>
<dbReference type="PANTHER" id="PTHR37829:SF3">
    <property type="entry name" value="PROTEIN JAYE-RELATED"/>
    <property type="match status" value="1"/>
</dbReference>
<dbReference type="Proteomes" id="UP000015688">
    <property type="component" value="Unassembled WGS sequence"/>
</dbReference>
<gene>
    <name evidence="5" type="ORF">C672_3626</name>
</gene>
<evidence type="ECO:0000259" key="2">
    <source>
        <dbReference type="Pfam" id="PF04865"/>
    </source>
</evidence>
<feature type="domain" description="Baseplate J-like C-terminal" evidence="4">
    <location>
        <begin position="261"/>
        <end position="327"/>
    </location>
</feature>
<comment type="similarity">
    <text evidence="1">Belongs to the Mu gp47/PBSX XkdT family.</text>
</comment>
<proteinExistence type="inferred from homology"/>
<dbReference type="RefSeq" id="WP_021434567.1">
    <property type="nucleotide sequence ID" value="NZ_AVNC01000023.1"/>
</dbReference>
<organism evidence="5 6">
    <name type="scientific">Paraclostridium bifermentans ATCC 638 = DSM 14991</name>
    <dbReference type="NCBI Taxonomy" id="1233171"/>
    <lineage>
        <taxon>Bacteria</taxon>
        <taxon>Bacillati</taxon>
        <taxon>Bacillota</taxon>
        <taxon>Clostridia</taxon>
        <taxon>Peptostreptococcales</taxon>
        <taxon>Peptostreptococcaceae</taxon>
        <taxon>Paraclostridium</taxon>
    </lineage>
</organism>
<comment type="caution">
    <text evidence="5">The sequence shown here is derived from an EMBL/GenBank/DDBJ whole genome shotgun (WGS) entry which is preliminary data.</text>
</comment>
<evidence type="ECO:0000256" key="1">
    <source>
        <dbReference type="ARBA" id="ARBA00038087"/>
    </source>
</evidence>
<dbReference type="InterPro" id="IPR058531">
    <property type="entry name" value="Baseplate_J_M"/>
</dbReference>
<dbReference type="PATRIC" id="fig|1233171.3.peg.3493"/>
<dbReference type="PANTHER" id="PTHR37829">
    <property type="entry name" value="PHAGE-LIKE ELEMENT PBSX PROTEIN XKDT"/>
    <property type="match status" value="1"/>
</dbReference>
<evidence type="ECO:0000313" key="6">
    <source>
        <dbReference type="Proteomes" id="UP000015688"/>
    </source>
</evidence>
<accession>T4VGK3</accession>
<sequence length="347" mass="38683">MYEESLDSIKGRMLDNLGSDLDKREGSFISDMYAPMSVELAKAYMEMDNVHSIMFVNDAFGEDLDNKANEFGVFRKLGDRAKGTLRFVGINDTLIPRNMDVFTDGGYKFITTSQAYIKNGYANIEVEADLVGEVYNVEANTKWQLPFDVSVNEVVNDKAFTGGLDIENDEEFRIRFFDVVRNPRTSGNKNDYEFWAKEINGVYNAEVYPLWNGNSTVKVVASGEGRKPLNNETLQACTSYIKEKHPIGANVTVVTTTLFNISISTTITIEEAFDTETVKKAVEVSIRDYIDKCIGNIYRNKLGAKILSVEGVIDYTVLTINNKADSVIPIPSDSYCNISNIAIGVGV</sequence>
<dbReference type="InterPro" id="IPR052399">
    <property type="entry name" value="Phage_Baseplate_Assmbl_Protein"/>
</dbReference>
<reference evidence="5 6" key="1">
    <citation type="submission" date="2013-06" db="EMBL/GenBank/DDBJ databases">
        <authorList>
            <person name="Walk S."/>
            <person name="Aronoff D."/>
            <person name="Young V.Y."/>
            <person name="Marsh J."/>
            <person name="Harrison L."/>
            <person name="Daugherty S.C."/>
            <person name="Shefchek K.A."/>
            <person name="Hine E.E."/>
            <person name="Tallon L.J."/>
            <person name="Sadzewicz L.K."/>
            <person name="Rasko D.A."/>
        </authorList>
    </citation>
    <scope>NUCLEOTIDE SEQUENCE [LARGE SCALE GENOMIC DNA]</scope>
    <source>
        <strain evidence="5 6">ATCC 638</strain>
    </source>
</reference>
<dbReference type="InterPro" id="IPR006949">
    <property type="entry name" value="Barrel_Baseplate_J-like"/>
</dbReference>
<protein>
    <submittedName>
        <fullName evidence="5">Baseplate J-like family protein</fullName>
    </submittedName>
</protein>
<dbReference type="Pfam" id="PF26079">
    <property type="entry name" value="Baseplate_J_C"/>
    <property type="match status" value="1"/>
</dbReference>
<evidence type="ECO:0000259" key="3">
    <source>
        <dbReference type="Pfam" id="PF26078"/>
    </source>
</evidence>